<keyword evidence="3 5" id="KW-1133">Transmembrane helix</keyword>
<evidence type="ECO:0000256" key="5">
    <source>
        <dbReference type="SAM" id="Phobius"/>
    </source>
</evidence>
<dbReference type="Proteomes" id="UP000182235">
    <property type="component" value="Unassembled WGS sequence"/>
</dbReference>
<dbReference type="Pfam" id="PF07690">
    <property type="entry name" value="MFS_1"/>
    <property type="match status" value="1"/>
</dbReference>
<keyword evidence="2 5" id="KW-0812">Transmembrane</keyword>
<dbReference type="GO" id="GO:0005886">
    <property type="term" value="C:plasma membrane"/>
    <property type="evidence" value="ECO:0007669"/>
    <property type="project" value="TreeGrafter"/>
</dbReference>
<dbReference type="Gene3D" id="1.20.1720.10">
    <property type="entry name" value="Multidrug resistance protein D"/>
    <property type="match status" value="1"/>
</dbReference>
<keyword evidence="4 5" id="KW-0472">Membrane</keyword>
<evidence type="ECO:0000256" key="2">
    <source>
        <dbReference type="ARBA" id="ARBA00022692"/>
    </source>
</evidence>
<reference evidence="7 8" key="1">
    <citation type="submission" date="2015-07" db="EMBL/GenBank/DDBJ databases">
        <title>Emmonsia species relationships and genome sequence.</title>
        <authorList>
            <consortium name="The Broad Institute Genomics Platform"/>
            <person name="Cuomo C.A."/>
            <person name="Munoz J.F."/>
            <person name="Imamovic A."/>
            <person name="Priest M.E."/>
            <person name="Young S."/>
            <person name="Clay O.K."/>
            <person name="McEwen J.G."/>
        </authorList>
    </citation>
    <scope>NUCLEOTIDE SEQUENCE [LARGE SCALE GENOMIC DNA]</scope>
    <source>
        <strain evidence="7 8">UAMH 9510</strain>
    </source>
</reference>
<dbReference type="PROSITE" id="PS50850">
    <property type="entry name" value="MFS"/>
    <property type="match status" value="1"/>
</dbReference>
<feature type="transmembrane region" description="Helical" evidence="5">
    <location>
        <begin position="337"/>
        <end position="357"/>
    </location>
</feature>
<dbReference type="AlphaFoldDB" id="A0A1J9PTJ5"/>
<protein>
    <recommendedName>
        <fullName evidence="6">Major facilitator superfamily (MFS) profile domain-containing protein</fullName>
    </recommendedName>
</protein>
<dbReference type="CDD" id="cd17502">
    <property type="entry name" value="MFS_Azr1_MDR_like"/>
    <property type="match status" value="1"/>
</dbReference>
<feature type="transmembrane region" description="Helical" evidence="5">
    <location>
        <begin position="400"/>
        <end position="420"/>
    </location>
</feature>
<evidence type="ECO:0000259" key="6">
    <source>
        <dbReference type="PROSITE" id="PS50850"/>
    </source>
</evidence>
<comment type="caution">
    <text evidence="7">The sequence shown here is derived from an EMBL/GenBank/DDBJ whole genome shotgun (WGS) entry which is preliminary data.</text>
</comment>
<accession>A0A1J9PTJ5</accession>
<evidence type="ECO:0000256" key="1">
    <source>
        <dbReference type="ARBA" id="ARBA00004141"/>
    </source>
</evidence>
<dbReference type="EMBL" id="LGRN01000005">
    <property type="protein sequence ID" value="OJD19720.1"/>
    <property type="molecule type" value="Genomic_DNA"/>
</dbReference>
<dbReference type="FunFam" id="1.20.1250.20:FF:000196">
    <property type="entry name" value="MFS toxin efflux pump (AflT)"/>
    <property type="match status" value="1"/>
</dbReference>
<proteinExistence type="predicted"/>
<dbReference type="PANTHER" id="PTHR23501">
    <property type="entry name" value="MAJOR FACILITATOR SUPERFAMILY"/>
    <property type="match status" value="1"/>
</dbReference>
<feature type="transmembrane region" description="Helical" evidence="5">
    <location>
        <begin position="540"/>
        <end position="558"/>
    </location>
</feature>
<name>A0A1J9PTJ5_9EURO</name>
<feature type="transmembrane region" description="Helical" evidence="5">
    <location>
        <begin position="227"/>
        <end position="247"/>
    </location>
</feature>
<dbReference type="VEuPathDB" id="FungiDB:AJ78_00343"/>
<feature type="transmembrane region" description="Helical" evidence="5">
    <location>
        <begin position="432"/>
        <end position="457"/>
    </location>
</feature>
<comment type="subcellular location">
    <subcellularLocation>
        <location evidence="1">Membrane</location>
        <topology evidence="1">Multi-pass membrane protein</topology>
    </subcellularLocation>
</comment>
<gene>
    <name evidence="7" type="ORF">AJ78_00343</name>
</gene>
<keyword evidence="8" id="KW-1185">Reference proteome</keyword>
<feature type="transmembrane region" description="Helical" evidence="5">
    <location>
        <begin position="74"/>
        <end position="97"/>
    </location>
</feature>
<dbReference type="SUPFAM" id="SSF103473">
    <property type="entry name" value="MFS general substrate transporter"/>
    <property type="match status" value="1"/>
</dbReference>
<feature type="transmembrane region" description="Helical" evidence="5">
    <location>
        <begin position="139"/>
        <end position="158"/>
    </location>
</feature>
<dbReference type="OrthoDB" id="10021397at2759"/>
<feature type="transmembrane region" description="Helical" evidence="5">
    <location>
        <begin position="164"/>
        <end position="189"/>
    </location>
</feature>
<dbReference type="InterPro" id="IPR011701">
    <property type="entry name" value="MFS"/>
</dbReference>
<evidence type="ECO:0000256" key="3">
    <source>
        <dbReference type="ARBA" id="ARBA00022989"/>
    </source>
</evidence>
<feature type="transmembrane region" description="Helical" evidence="5">
    <location>
        <begin position="469"/>
        <end position="488"/>
    </location>
</feature>
<feature type="domain" description="Major facilitator superfamily (MFS) profile" evidence="6">
    <location>
        <begin position="74"/>
        <end position="563"/>
    </location>
</feature>
<evidence type="ECO:0000256" key="4">
    <source>
        <dbReference type="ARBA" id="ARBA00023136"/>
    </source>
</evidence>
<dbReference type="GO" id="GO:0022857">
    <property type="term" value="F:transmembrane transporter activity"/>
    <property type="evidence" value="ECO:0007669"/>
    <property type="project" value="InterPro"/>
</dbReference>
<sequence>MNNMITGSKGASHTFRIPDVVEDESQAIMLETRSLRSIDNPITQEDRNGSEKEAIESDIDMEVYHLELKAMVPLILGLMLAMFVVALDNTIIATAIPKLTAEFVALLDVGWYGSIYILCTVALQPTFGKIYSFWDTKYTFLTAIFIFEVGSVICAAATSSNMFIVGRAISGCGAAGVFSGVMTIVGYAARVEQRPACLAFVVSMFAVSAIVGPLLGGVLTDKASWRWCFWINPLIGSGAVVAVIVFFKSPKRHACTLTPIEKAREMDIPGSALLIGGCTCLLLALQQGGTRYAWADARIWGLLAIGFPLLIALFIYQQIRRGERATIPPGLFMQRTVLSCSLFAFFQMATVFVHVFYLPFYFQSIQGVSAIDSGIRSIPYLLANVVPAIVVAGVLPKAGYYTPFMIAGGIFAVVGAGLLYTLKVDSPAAEWIGYQIIAGFGVGLSAQLPIVAIQTILKPKDYPVGNAIYLFFQNLGGSITISIAQTILQNTLYHEIPLAVPSPISAQDVINAGVTNLRESFPSTVLAGILKAYMTAINRAFALPIAMAALTLISACFVEWKSVKGQKTGAATGV</sequence>
<evidence type="ECO:0000313" key="8">
    <source>
        <dbReference type="Proteomes" id="UP000182235"/>
    </source>
</evidence>
<dbReference type="PANTHER" id="PTHR23501:SF198">
    <property type="entry name" value="AZOLE RESISTANCE PROTEIN 1-RELATED"/>
    <property type="match status" value="1"/>
</dbReference>
<dbReference type="Gene3D" id="1.20.1250.20">
    <property type="entry name" value="MFS general substrate transporter like domains"/>
    <property type="match status" value="1"/>
</dbReference>
<dbReference type="InterPro" id="IPR036259">
    <property type="entry name" value="MFS_trans_sf"/>
</dbReference>
<dbReference type="InterPro" id="IPR020846">
    <property type="entry name" value="MFS_dom"/>
</dbReference>
<feature type="transmembrane region" description="Helical" evidence="5">
    <location>
        <begin position="196"/>
        <end position="215"/>
    </location>
</feature>
<feature type="transmembrane region" description="Helical" evidence="5">
    <location>
        <begin position="268"/>
        <end position="285"/>
    </location>
</feature>
<feature type="transmembrane region" description="Helical" evidence="5">
    <location>
        <begin position="109"/>
        <end position="127"/>
    </location>
</feature>
<feature type="transmembrane region" description="Helical" evidence="5">
    <location>
        <begin position="377"/>
        <end position="395"/>
    </location>
</feature>
<dbReference type="STRING" id="1447872.A0A1J9PTJ5"/>
<evidence type="ECO:0000313" key="7">
    <source>
        <dbReference type="EMBL" id="OJD19720.1"/>
    </source>
</evidence>
<feature type="transmembrane region" description="Helical" evidence="5">
    <location>
        <begin position="297"/>
        <end position="316"/>
    </location>
</feature>
<organism evidence="7 8">
    <name type="scientific">Emergomyces pasteurianus Ep9510</name>
    <dbReference type="NCBI Taxonomy" id="1447872"/>
    <lineage>
        <taxon>Eukaryota</taxon>
        <taxon>Fungi</taxon>
        <taxon>Dikarya</taxon>
        <taxon>Ascomycota</taxon>
        <taxon>Pezizomycotina</taxon>
        <taxon>Eurotiomycetes</taxon>
        <taxon>Eurotiomycetidae</taxon>
        <taxon>Onygenales</taxon>
        <taxon>Ajellomycetaceae</taxon>
        <taxon>Emergomyces</taxon>
    </lineage>
</organism>